<name>A0ABD2X9L7_9HYME</name>
<comment type="caution">
    <text evidence="1">The sequence shown here is derived from an EMBL/GenBank/DDBJ whole genome shotgun (WGS) entry which is preliminary data.</text>
</comment>
<protein>
    <submittedName>
        <fullName evidence="1">Uncharacterized protein</fullName>
    </submittedName>
</protein>
<reference evidence="1 2" key="1">
    <citation type="journal article" date="2024" name="bioRxiv">
        <title>A reference genome for Trichogramma kaykai: A tiny desert-dwelling parasitoid wasp with competing sex-ratio distorters.</title>
        <authorList>
            <person name="Culotta J."/>
            <person name="Lindsey A.R."/>
        </authorList>
    </citation>
    <scope>NUCLEOTIDE SEQUENCE [LARGE SCALE GENOMIC DNA]</scope>
    <source>
        <strain evidence="1 2">KSX58</strain>
    </source>
</reference>
<gene>
    <name evidence="1" type="ORF">TKK_005309</name>
</gene>
<sequence length="113" mass="12605">MLNTAVEDHSVPTEDSAIDIPDLIQNALDQDDAADVSLVDRNDNEVEEPSIPYVNLKLAFDYLNGLRYYFLRTEGANGLESCIEAEANLEIDLTTKPKHQATITDFFKGTNDK</sequence>
<dbReference type="Proteomes" id="UP001627154">
    <property type="component" value="Unassembled WGS sequence"/>
</dbReference>
<evidence type="ECO:0000313" key="2">
    <source>
        <dbReference type="Proteomes" id="UP001627154"/>
    </source>
</evidence>
<accession>A0ABD2X9L7</accession>
<dbReference type="EMBL" id="JBJJXI010000045">
    <property type="protein sequence ID" value="KAL3401472.1"/>
    <property type="molecule type" value="Genomic_DNA"/>
</dbReference>
<dbReference type="AlphaFoldDB" id="A0ABD2X9L7"/>
<proteinExistence type="predicted"/>
<keyword evidence="2" id="KW-1185">Reference proteome</keyword>
<organism evidence="1 2">
    <name type="scientific">Trichogramma kaykai</name>
    <dbReference type="NCBI Taxonomy" id="54128"/>
    <lineage>
        <taxon>Eukaryota</taxon>
        <taxon>Metazoa</taxon>
        <taxon>Ecdysozoa</taxon>
        <taxon>Arthropoda</taxon>
        <taxon>Hexapoda</taxon>
        <taxon>Insecta</taxon>
        <taxon>Pterygota</taxon>
        <taxon>Neoptera</taxon>
        <taxon>Endopterygota</taxon>
        <taxon>Hymenoptera</taxon>
        <taxon>Apocrita</taxon>
        <taxon>Proctotrupomorpha</taxon>
        <taxon>Chalcidoidea</taxon>
        <taxon>Trichogrammatidae</taxon>
        <taxon>Trichogramma</taxon>
    </lineage>
</organism>
<evidence type="ECO:0000313" key="1">
    <source>
        <dbReference type="EMBL" id="KAL3401472.1"/>
    </source>
</evidence>